<keyword evidence="2" id="KW-1185">Reference proteome</keyword>
<sequence>MITPTAALGLAPGVVPPRFTEAMAIFQGAVALCEAAGIPAHSALAAALVDLLPRLITAYGADGVADVLATLAAQVAGDVVGQGPTRQ</sequence>
<organism evidence="1 2">
    <name type="scientific">Nitrospirillum iridis</name>
    <dbReference type="NCBI Taxonomy" id="765888"/>
    <lineage>
        <taxon>Bacteria</taxon>
        <taxon>Pseudomonadati</taxon>
        <taxon>Pseudomonadota</taxon>
        <taxon>Alphaproteobacteria</taxon>
        <taxon>Rhodospirillales</taxon>
        <taxon>Azospirillaceae</taxon>
        <taxon>Nitrospirillum</taxon>
    </lineage>
</organism>
<dbReference type="RefSeq" id="WP_184806080.1">
    <property type="nucleotide sequence ID" value="NZ_JACIIZ010000015.1"/>
</dbReference>
<dbReference type="EMBL" id="JACIIZ010000015">
    <property type="protein sequence ID" value="MBB6254139.1"/>
    <property type="molecule type" value="Genomic_DNA"/>
</dbReference>
<reference evidence="1 2" key="1">
    <citation type="submission" date="2020-08" db="EMBL/GenBank/DDBJ databases">
        <title>Genomic Encyclopedia of Type Strains, Phase IV (KMG-IV): sequencing the most valuable type-strain genomes for metagenomic binning, comparative biology and taxonomic classification.</title>
        <authorList>
            <person name="Goeker M."/>
        </authorList>
    </citation>
    <scope>NUCLEOTIDE SEQUENCE [LARGE SCALE GENOMIC DNA]</scope>
    <source>
        <strain evidence="1 2">DSM 22198</strain>
    </source>
</reference>
<proteinExistence type="predicted"/>
<gene>
    <name evidence="1" type="ORF">FHS74_004722</name>
</gene>
<evidence type="ECO:0000313" key="1">
    <source>
        <dbReference type="EMBL" id="MBB6254139.1"/>
    </source>
</evidence>
<dbReference type="Proteomes" id="UP000539175">
    <property type="component" value="Unassembled WGS sequence"/>
</dbReference>
<accession>A0A7X0B4N6</accession>
<dbReference type="AlphaFoldDB" id="A0A7X0B4N6"/>
<evidence type="ECO:0000313" key="2">
    <source>
        <dbReference type="Proteomes" id="UP000539175"/>
    </source>
</evidence>
<name>A0A7X0B4N6_9PROT</name>
<protein>
    <submittedName>
        <fullName evidence="1">Uncharacterized protein</fullName>
    </submittedName>
</protein>
<comment type="caution">
    <text evidence="1">The sequence shown here is derived from an EMBL/GenBank/DDBJ whole genome shotgun (WGS) entry which is preliminary data.</text>
</comment>